<organism evidence="3 4">
    <name type="scientific">Beggiatoa leptomitoformis</name>
    <dbReference type="NCBI Taxonomy" id="288004"/>
    <lineage>
        <taxon>Bacteria</taxon>
        <taxon>Pseudomonadati</taxon>
        <taxon>Pseudomonadota</taxon>
        <taxon>Gammaproteobacteria</taxon>
        <taxon>Thiotrichales</taxon>
        <taxon>Thiotrichaceae</taxon>
        <taxon>Beggiatoa</taxon>
    </lineage>
</organism>
<evidence type="ECO:0000256" key="2">
    <source>
        <dbReference type="SAM" id="SignalP"/>
    </source>
</evidence>
<dbReference type="RefSeq" id="WP_083991463.1">
    <property type="nucleotide sequence ID" value="NZ_CP012373.2"/>
</dbReference>
<feature type="chain" id="PRO_5025013011" evidence="2">
    <location>
        <begin position="20"/>
        <end position="120"/>
    </location>
</feature>
<dbReference type="Proteomes" id="UP000234271">
    <property type="component" value="Chromosome"/>
</dbReference>
<keyword evidence="4" id="KW-1185">Reference proteome</keyword>
<dbReference type="AlphaFoldDB" id="A0A2N9YJM3"/>
<dbReference type="InterPro" id="IPR021357">
    <property type="entry name" value="DUF2782"/>
</dbReference>
<gene>
    <name evidence="3" type="ORF">BLE401_16870</name>
</gene>
<dbReference type="STRING" id="288004.AL038_07445"/>
<evidence type="ECO:0000313" key="3">
    <source>
        <dbReference type="EMBL" id="AUI70680.2"/>
    </source>
</evidence>
<keyword evidence="2" id="KW-0732">Signal</keyword>
<dbReference type="Pfam" id="PF11191">
    <property type="entry name" value="DUF2782"/>
    <property type="match status" value="1"/>
</dbReference>
<protein>
    <submittedName>
        <fullName evidence="3">DUF2782 domain-containing protein</fullName>
    </submittedName>
</protein>
<evidence type="ECO:0000313" key="4">
    <source>
        <dbReference type="Proteomes" id="UP000234271"/>
    </source>
</evidence>
<name>A0A2N9YJM3_9GAMM</name>
<proteinExistence type="predicted"/>
<accession>A0A2N9YJM3</accession>
<sequence>MRKIYNFLVFICLSCSLQAEDSVPTPPNILATPTAPVEKTTQTTEEQPIERIEPEVTVIRKADKTIEEYRVNGQLTLIKVTPKVGVAYYLVDMDGDGTLETSRFALDNSPYLNQWILFSW</sequence>
<feature type="signal peptide" evidence="2">
    <location>
        <begin position="1"/>
        <end position="19"/>
    </location>
</feature>
<dbReference type="OrthoDB" id="5296182at2"/>
<reference evidence="4" key="1">
    <citation type="submission" date="2016-12" db="EMBL/GenBank/DDBJ databases">
        <title>Complete Genome Sequence of Beggiatoa leptomitiformis D-401.</title>
        <authorList>
            <person name="Fomenkov A."/>
            <person name="Vincze T."/>
            <person name="Grabovich M."/>
            <person name="Anton B.P."/>
            <person name="Dubinina G."/>
            <person name="Orlova M."/>
            <person name="Belousova E."/>
            <person name="Roberts R.J."/>
        </authorList>
    </citation>
    <scope>NUCLEOTIDE SEQUENCE [LARGE SCALE GENOMIC DNA]</scope>
    <source>
        <strain evidence="4">D-401</strain>
    </source>
</reference>
<evidence type="ECO:0000256" key="1">
    <source>
        <dbReference type="SAM" id="MobiDB-lite"/>
    </source>
</evidence>
<dbReference type="Gene3D" id="2.20.130.30">
    <property type="entry name" value="Protein of unknown function DUF2782"/>
    <property type="match status" value="1"/>
</dbReference>
<feature type="region of interest" description="Disordered" evidence="1">
    <location>
        <begin position="27"/>
        <end position="47"/>
    </location>
</feature>
<dbReference type="EMBL" id="CP018889">
    <property type="protein sequence ID" value="AUI70680.2"/>
    <property type="molecule type" value="Genomic_DNA"/>
</dbReference>